<keyword evidence="2" id="KW-0812">Transmembrane</keyword>
<dbReference type="RefSeq" id="WP_121443774.1">
    <property type="nucleotide sequence ID" value="NZ_RBIJ01000001.1"/>
</dbReference>
<evidence type="ECO:0000256" key="1">
    <source>
        <dbReference type="SAM" id="MobiDB-lite"/>
    </source>
</evidence>
<gene>
    <name evidence="3" type="ORF">C7438_0542</name>
</gene>
<proteinExistence type="predicted"/>
<keyword evidence="4" id="KW-1185">Reference proteome</keyword>
<dbReference type="InterPro" id="IPR010897">
    <property type="entry name" value="Spore_II_P"/>
</dbReference>
<keyword evidence="2" id="KW-0472">Membrane</keyword>
<name>A0A660LBB2_9BACL</name>
<dbReference type="Pfam" id="PF07454">
    <property type="entry name" value="SpoIIP"/>
    <property type="match status" value="1"/>
</dbReference>
<dbReference type="EMBL" id="RBIJ01000001">
    <property type="protein sequence ID" value="RKQ88890.1"/>
    <property type="molecule type" value="Genomic_DNA"/>
</dbReference>
<keyword evidence="2" id="KW-1133">Transmembrane helix</keyword>
<dbReference type="OrthoDB" id="1633470at2"/>
<feature type="transmembrane region" description="Helical" evidence="2">
    <location>
        <begin position="12"/>
        <end position="31"/>
    </location>
</feature>
<comment type="caution">
    <text evidence="3">The sequence shown here is derived from an EMBL/GenBank/DDBJ whole genome shotgun (WGS) entry which is preliminary data.</text>
</comment>
<organism evidence="3 4">
    <name type="scientific">Brockia lithotrophica</name>
    <dbReference type="NCBI Taxonomy" id="933949"/>
    <lineage>
        <taxon>Bacteria</taxon>
        <taxon>Bacillati</taxon>
        <taxon>Bacillota</taxon>
        <taxon>Bacilli</taxon>
        <taxon>Bacillales</taxon>
        <taxon>Bacillales Family X. Incertae Sedis</taxon>
        <taxon>Brockia</taxon>
    </lineage>
</organism>
<accession>A0A660LBB2</accession>
<dbReference type="Proteomes" id="UP000267019">
    <property type="component" value="Unassembled WGS sequence"/>
</dbReference>
<feature type="region of interest" description="Disordered" evidence="1">
    <location>
        <begin position="80"/>
        <end position="119"/>
    </location>
</feature>
<evidence type="ECO:0000256" key="2">
    <source>
        <dbReference type="SAM" id="Phobius"/>
    </source>
</evidence>
<evidence type="ECO:0000313" key="4">
    <source>
        <dbReference type="Proteomes" id="UP000267019"/>
    </source>
</evidence>
<protein>
    <submittedName>
        <fullName evidence="3">Stage II sporulation protein P</fullName>
    </submittedName>
</protein>
<sequence length="355" mass="39052">MRRTRKFSPVSFLLDFLFVVGGIAVLGMALGKSFASLPPQTHLTLLLPPYGETVDRETLAHAVVSKLPLLGGLPDPYASGAGSDAPLPGDLSGVLPPKEKGEGKPPTQEPSEQGLPVHAPKPDLAQVKANLPVVLVYHTHNRESWVEVTRGRKESYGLDPEVNITLVGKAFVDELNRLGVPTLHDTTDIYALLLRDGLTYGHSYAKSREVVETYLSKNPRITYVFDIHRDGVPREQSTVQIDGRPYAKVMFVIGKGNPNWQANAALAQELVRRLEARYPGITRPTVYHERTEGRNGEYNQSLSPNALTVEIGGIENTREESERTARLLARVFFEYYADAVPVVRQIVGENGGEAK</sequence>
<evidence type="ECO:0000313" key="3">
    <source>
        <dbReference type="EMBL" id="RKQ88890.1"/>
    </source>
</evidence>
<dbReference type="AlphaFoldDB" id="A0A660LBB2"/>
<reference evidence="3 4" key="1">
    <citation type="submission" date="2018-10" db="EMBL/GenBank/DDBJ databases">
        <title>Genomic Encyclopedia of Type Strains, Phase IV (KMG-IV): sequencing the most valuable type-strain genomes for metagenomic binning, comparative biology and taxonomic classification.</title>
        <authorList>
            <person name="Goeker M."/>
        </authorList>
    </citation>
    <scope>NUCLEOTIDE SEQUENCE [LARGE SCALE GENOMIC DNA]</scope>
    <source>
        <strain evidence="3 4">DSM 22653</strain>
    </source>
</reference>
<dbReference type="NCBIfam" id="TIGR02867">
    <property type="entry name" value="spore_II_P"/>
    <property type="match status" value="1"/>
</dbReference>